<reference evidence="2" key="1">
    <citation type="submission" date="2014-05" db="EMBL/GenBank/DDBJ databases">
        <title>The transcriptome of the halophilic microalga Tetraselmis sp. GSL018 isolated from the Great Salt Lake, Utah.</title>
        <authorList>
            <person name="Jinkerson R.E."/>
            <person name="D'Adamo S."/>
            <person name="Posewitz M.C."/>
        </authorList>
    </citation>
    <scope>NUCLEOTIDE SEQUENCE</scope>
    <source>
        <strain evidence="2">GSL018</strain>
    </source>
</reference>
<keyword evidence="1" id="KW-0732">Signal</keyword>
<dbReference type="AlphaFoldDB" id="A0A061QXH8"/>
<gene>
    <name evidence="2" type="ORF">TSPGSL018_21402</name>
</gene>
<dbReference type="EMBL" id="GBEZ01023785">
    <property type="protein sequence ID" value="JAC63130.1"/>
    <property type="molecule type" value="Transcribed_RNA"/>
</dbReference>
<name>A0A061QXH8_9CHLO</name>
<evidence type="ECO:0000256" key="1">
    <source>
        <dbReference type="SAM" id="SignalP"/>
    </source>
</evidence>
<evidence type="ECO:0000313" key="2">
    <source>
        <dbReference type="EMBL" id="JAC63130.1"/>
    </source>
</evidence>
<protein>
    <submittedName>
        <fullName evidence="2">Uncharacterized protein</fullName>
    </submittedName>
</protein>
<sequence length="84" mass="9372">FFLVFHLLVISFSPIFEQLRGMDLSSLLLPILPSTTAVTEVKTDICGLPNIDSVNKISTQALSLLLGHRFYTVRLHLGKLLNSF</sequence>
<organism evidence="2">
    <name type="scientific">Tetraselmis sp. GSL018</name>
    <dbReference type="NCBI Taxonomy" id="582737"/>
    <lineage>
        <taxon>Eukaryota</taxon>
        <taxon>Viridiplantae</taxon>
        <taxon>Chlorophyta</taxon>
        <taxon>core chlorophytes</taxon>
        <taxon>Chlorodendrophyceae</taxon>
        <taxon>Chlorodendrales</taxon>
        <taxon>Chlorodendraceae</taxon>
        <taxon>Tetraselmis</taxon>
    </lineage>
</organism>
<feature type="non-terminal residue" evidence="2">
    <location>
        <position position="1"/>
    </location>
</feature>
<proteinExistence type="predicted"/>
<accession>A0A061QXH8</accession>
<feature type="chain" id="PRO_5001609235" evidence="1">
    <location>
        <begin position="22"/>
        <end position="84"/>
    </location>
</feature>
<feature type="signal peptide" evidence="1">
    <location>
        <begin position="1"/>
        <end position="21"/>
    </location>
</feature>